<protein>
    <submittedName>
        <fullName evidence="4">GNAT family N-acetyltransferase</fullName>
    </submittedName>
</protein>
<dbReference type="CDD" id="cd04301">
    <property type="entry name" value="NAT_SF"/>
    <property type="match status" value="1"/>
</dbReference>
<name>A0A949PJR5_9HYPH</name>
<gene>
    <name evidence="4" type="ORF">KUG47_00090</name>
</gene>
<sequence length="253" mass="27747">MASPNLAIVRRLEAAGFRAWPAACVEYDGAWAVRLTEGYSSRRLNSVNPLDPGDTRNIEARVERVAGRFQSFGRRPCFRLTPLAPVELDAHLEAVGWKRFEESIVMTCDLQKLDLAGAGDVVPLDDMERFADGSQAIHERAPELRSGFCEILARIGPNKGMFVLERDGRAVSNALCVQDGEMAGLFDVGTLPAERRKGHGRAIIASALKWAKSEGAKTAWLQIGADNAAGIALYEAFGFQEAYRYAYRESNGI</sequence>
<dbReference type="EMBL" id="JAHRVA010000001">
    <property type="protein sequence ID" value="MBV2141893.1"/>
    <property type="molecule type" value="Genomic_DNA"/>
</dbReference>
<evidence type="ECO:0000256" key="2">
    <source>
        <dbReference type="ARBA" id="ARBA00023315"/>
    </source>
</evidence>
<dbReference type="PROSITE" id="PS51186">
    <property type="entry name" value="GNAT"/>
    <property type="match status" value="1"/>
</dbReference>
<organism evidence="4 5">
    <name type="scientific">Falsochrobactrum tianjinense</name>
    <dbReference type="NCBI Taxonomy" id="2706015"/>
    <lineage>
        <taxon>Bacteria</taxon>
        <taxon>Pseudomonadati</taxon>
        <taxon>Pseudomonadota</taxon>
        <taxon>Alphaproteobacteria</taxon>
        <taxon>Hyphomicrobiales</taxon>
        <taxon>Brucellaceae</taxon>
        <taxon>Falsochrobactrum</taxon>
    </lineage>
</organism>
<keyword evidence="5" id="KW-1185">Reference proteome</keyword>
<comment type="caution">
    <text evidence="4">The sequence shown here is derived from an EMBL/GenBank/DDBJ whole genome shotgun (WGS) entry which is preliminary data.</text>
</comment>
<evidence type="ECO:0000313" key="5">
    <source>
        <dbReference type="Proteomes" id="UP000752297"/>
    </source>
</evidence>
<dbReference type="RefSeq" id="WP_217675929.1">
    <property type="nucleotide sequence ID" value="NZ_JAHRVA010000001.1"/>
</dbReference>
<dbReference type="Proteomes" id="UP000752297">
    <property type="component" value="Unassembled WGS sequence"/>
</dbReference>
<feature type="domain" description="N-acetyltransferase" evidence="3">
    <location>
        <begin position="119"/>
        <end position="253"/>
    </location>
</feature>
<proteinExistence type="predicted"/>
<dbReference type="InterPro" id="IPR056935">
    <property type="entry name" value="Rv0428c-like_C"/>
</dbReference>
<accession>A0A949PJR5</accession>
<keyword evidence="2" id="KW-0012">Acyltransferase</keyword>
<keyword evidence="1" id="KW-0808">Transferase</keyword>
<dbReference type="Pfam" id="PF24553">
    <property type="entry name" value="Rv0428c_C"/>
    <property type="match status" value="1"/>
</dbReference>
<dbReference type="GO" id="GO:0016747">
    <property type="term" value="F:acyltransferase activity, transferring groups other than amino-acyl groups"/>
    <property type="evidence" value="ECO:0007669"/>
    <property type="project" value="InterPro"/>
</dbReference>
<evidence type="ECO:0000259" key="3">
    <source>
        <dbReference type="PROSITE" id="PS51186"/>
    </source>
</evidence>
<dbReference type="PANTHER" id="PTHR43877">
    <property type="entry name" value="AMINOALKYLPHOSPHONATE N-ACETYLTRANSFERASE-RELATED-RELATED"/>
    <property type="match status" value="1"/>
</dbReference>
<dbReference type="InterPro" id="IPR000182">
    <property type="entry name" value="GNAT_dom"/>
</dbReference>
<reference evidence="4 5" key="1">
    <citation type="submission" date="2021-06" db="EMBL/GenBank/DDBJ databases">
        <title>Falsochrobactrum tianjin sp.nov., a new petroleum-degrading bacteria isolated from oily soils.</title>
        <authorList>
            <person name="Chen G."/>
            <person name="Chen H."/>
            <person name="Tian J."/>
            <person name="Qing J."/>
            <person name="Zhong L."/>
            <person name="Ma W."/>
            <person name="Song Y."/>
            <person name="Cui X."/>
            <person name="Yan B."/>
        </authorList>
    </citation>
    <scope>NUCLEOTIDE SEQUENCE [LARGE SCALE GENOMIC DNA]</scope>
    <source>
        <strain evidence="4 5">TDYN1</strain>
    </source>
</reference>
<dbReference type="InterPro" id="IPR050832">
    <property type="entry name" value="Bact_Acetyltransf"/>
</dbReference>
<evidence type="ECO:0000313" key="4">
    <source>
        <dbReference type="EMBL" id="MBV2141893.1"/>
    </source>
</evidence>
<dbReference type="AlphaFoldDB" id="A0A949PJR5"/>
<evidence type="ECO:0000256" key="1">
    <source>
        <dbReference type="ARBA" id="ARBA00022679"/>
    </source>
</evidence>